<dbReference type="AlphaFoldDB" id="A0A0V8EI62"/>
<reference evidence="2" key="1">
    <citation type="submission" date="2015-10" db="EMBL/GenBank/DDBJ databases">
        <title>Draft Genome Sequences of 11 Lactococcus lactis subspecies cremoris strains.</title>
        <authorList>
            <person name="Wels M."/>
            <person name="Backus L."/>
            <person name="Boekhorst J."/>
            <person name="Dijkstra A."/>
            <person name="Beerthuizen M."/>
            <person name="Kelly W."/>
            <person name="Siezen R."/>
            <person name="Bachmann H."/>
            <person name="Van Hijum S."/>
        </authorList>
    </citation>
    <scope>NUCLEOTIDE SEQUENCE [LARGE SCALE GENOMIC DNA]</scope>
    <source>
        <strain evidence="2">N42</strain>
    </source>
</reference>
<organism evidence="1 2">
    <name type="scientific">Lactococcus lactis subsp. lactis</name>
    <name type="common">Streptococcus lactis</name>
    <dbReference type="NCBI Taxonomy" id="1360"/>
    <lineage>
        <taxon>Bacteria</taxon>
        <taxon>Bacillati</taxon>
        <taxon>Bacillota</taxon>
        <taxon>Bacilli</taxon>
        <taxon>Lactobacillales</taxon>
        <taxon>Streptococcaceae</taxon>
        <taxon>Lactococcus</taxon>
    </lineage>
</organism>
<sequence length="102" mass="12128">MTLIDEIKSSQKESHEKWFERWYKKANLENDIRISAEKGYTGFRIQVSDQYDSYLRLRLGNKETTSLLKEKLGDGFSIAFREIHGENFLGIKTYKSFIQILW</sequence>
<name>A0A0V8EI62_LACLL</name>
<evidence type="ECO:0000313" key="2">
    <source>
        <dbReference type="Proteomes" id="UP000052991"/>
    </source>
</evidence>
<dbReference type="EMBL" id="LKLW01000121">
    <property type="protein sequence ID" value="KSU25559.1"/>
    <property type="molecule type" value="Genomic_DNA"/>
</dbReference>
<gene>
    <name evidence="1" type="ORF">N42_2054</name>
</gene>
<dbReference type="RefSeq" id="WP_021211204.1">
    <property type="nucleotide sequence ID" value="NZ_JABRBQ010000003.1"/>
</dbReference>
<accession>A0A0V8EI62</accession>
<dbReference type="Proteomes" id="UP000052991">
    <property type="component" value="Unassembled WGS sequence"/>
</dbReference>
<comment type="caution">
    <text evidence="1">The sequence shown here is derived from an EMBL/GenBank/DDBJ whole genome shotgun (WGS) entry which is preliminary data.</text>
</comment>
<evidence type="ECO:0000313" key="1">
    <source>
        <dbReference type="EMBL" id="KSU25559.1"/>
    </source>
</evidence>
<protein>
    <submittedName>
        <fullName evidence="1">Phage protein</fullName>
    </submittedName>
</protein>
<dbReference type="PATRIC" id="fig|1360.116.peg.1858"/>
<proteinExistence type="predicted"/>